<evidence type="ECO:0000313" key="1">
    <source>
        <dbReference type="EMBL" id="QJA47078.1"/>
    </source>
</evidence>
<protein>
    <submittedName>
        <fullName evidence="1">Uncharacterized protein</fullName>
    </submittedName>
</protein>
<proteinExistence type="predicted"/>
<name>A0A6H1ZHS0_9ZZZZ</name>
<dbReference type="EMBL" id="MT144030">
    <property type="protein sequence ID" value="QJA47078.1"/>
    <property type="molecule type" value="Genomic_DNA"/>
</dbReference>
<gene>
    <name evidence="2" type="ORF">MM415B02097_0001</name>
    <name evidence="1" type="ORF">TM448A00598_0024</name>
</gene>
<organism evidence="1">
    <name type="scientific">viral metagenome</name>
    <dbReference type="NCBI Taxonomy" id="1070528"/>
    <lineage>
        <taxon>unclassified sequences</taxon>
        <taxon>metagenomes</taxon>
        <taxon>organismal metagenomes</taxon>
    </lineage>
</organism>
<evidence type="ECO:0000313" key="2">
    <source>
        <dbReference type="EMBL" id="QJA86327.1"/>
    </source>
</evidence>
<dbReference type="EMBL" id="MT142629">
    <property type="protein sequence ID" value="QJA86327.1"/>
    <property type="molecule type" value="Genomic_DNA"/>
</dbReference>
<sequence>MENQEEEVFDPVKVREQYWLDLAFTYQNALTRLGNEDSTPPAALVSAAKEVFDRAYGKVADKVELSGEVKLNLNLEN</sequence>
<accession>A0A6H1ZHS0</accession>
<dbReference type="AlphaFoldDB" id="A0A6H1ZHS0"/>
<reference evidence="1" key="1">
    <citation type="submission" date="2020-03" db="EMBL/GenBank/DDBJ databases">
        <title>The deep terrestrial virosphere.</title>
        <authorList>
            <person name="Holmfeldt K."/>
            <person name="Nilsson E."/>
            <person name="Simone D."/>
            <person name="Lopez-Fernandez M."/>
            <person name="Wu X."/>
            <person name="de Brujin I."/>
            <person name="Lundin D."/>
            <person name="Andersson A."/>
            <person name="Bertilsson S."/>
            <person name="Dopson M."/>
        </authorList>
    </citation>
    <scope>NUCLEOTIDE SEQUENCE</scope>
    <source>
        <strain evidence="2">MM415B02097</strain>
        <strain evidence="1">TM448A00598</strain>
    </source>
</reference>